<sequence length="154" mass="18094">MKLNAFVLFVSDITQSKKFYTDVIGLDIIYDFGNNITLSQNIALWKASEQHPIQQKLDTKSNVNKVELYFEEDNIEDCYQNLISAEVEIFQHLHEEPWGQRTFRFFDPDHHLIEVGEPLKVFVTNMLMKGMDHQQIHQKSGIPLEDIKEILKKE</sequence>
<dbReference type="EMBL" id="JAGUCO010000001">
    <property type="protein sequence ID" value="MBS2096794.1"/>
    <property type="molecule type" value="Genomic_DNA"/>
</dbReference>
<dbReference type="InterPro" id="IPR037523">
    <property type="entry name" value="VOC_core"/>
</dbReference>
<comment type="caution">
    <text evidence="2">The sequence shown here is derived from an EMBL/GenBank/DDBJ whole genome shotgun (WGS) entry which is preliminary data.</text>
</comment>
<dbReference type="InterPro" id="IPR025870">
    <property type="entry name" value="Glyoxalase-like_dom"/>
</dbReference>
<reference evidence="2 3" key="1">
    <citation type="journal article" date="2015" name="Int. J. Syst. Evol. Microbiol.">
        <title>Carboxylicivirga linearis sp. nov., isolated from a sea cucumber culture pond.</title>
        <authorList>
            <person name="Wang F.Q."/>
            <person name="Zhou Y.X."/>
            <person name="Lin X.Z."/>
            <person name="Chen G.J."/>
            <person name="Du Z.J."/>
        </authorList>
    </citation>
    <scope>NUCLEOTIDE SEQUENCE [LARGE SCALE GENOMIC DNA]</scope>
    <source>
        <strain evidence="2 3">FB218</strain>
    </source>
</reference>
<accession>A0ABS5JPH6</accession>
<feature type="domain" description="VOC" evidence="1">
    <location>
        <begin position="2"/>
        <end position="118"/>
    </location>
</feature>
<name>A0ABS5JPH6_9BACT</name>
<dbReference type="Pfam" id="PF12681">
    <property type="entry name" value="Glyoxalase_2"/>
    <property type="match status" value="1"/>
</dbReference>
<dbReference type="RefSeq" id="WP_212212229.1">
    <property type="nucleotide sequence ID" value="NZ_JAGUCO010000001.1"/>
</dbReference>
<proteinExistence type="predicted"/>
<organism evidence="2 3">
    <name type="scientific">Carboxylicivirga linearis</name>
    <dbReference type="NCBI Taxonomy" id="1628157"/>
    <lineage>
        <taxon>Bacteria</taxon>
        <taxon>Pseudomonadati</taxon>
        <taxon>Bacteroidota</taxon>
        <taxon>Bacteroidia</taxon>
        <taxon>Marinilabiliales</taxon>
        <taxon>Marinilabiliaceae</taxon>
        <taxon>Carboxylicivirga</taxon>
    </lineage>
</organism>
<dbReference type="Gene3D" id="3.10.180.10">
    <property type="entry name" value="2,3-Dihydroxybiphenyl 1,2-Dioxygenase, domain 1"/>
    <property type="match status" value="1"/>
</dbReference>
<evidence type="ECO:0000313" key="3">
    <source>
        <dbReference type="Proteomes" id="UP000708576"/>
    </source>
</evidence>
<dbReference type="InterPro" id="IPR029068">
    <property type="entry name" value="Glyas_Bleomycin-R_OHBP_Dase"/>
</dbReference>
<evidence type="ECO:0000313" key="2">
    <source>
        <dbReference type="EMBL" id="MBS2096794.1"/>
    </source>
</evidence>
<keyword evidence="3" id="KW-1185">Reference proteome</keyword>
<dbReference type="SUPFAM" id="SSF54593">
    <property type="entry name" value="Glyoxalase/Bleomycin resistance protein/Dihydroxybiphenyl dioxygenase"/>
    <property type="match status" value="1"/>
</dbReference>
<protein>
    <submittedName>
        <fullName evidence="2">VOC family protein</fullName>
    </submittedName>
</protein>
<evidence type="ECO:0000259" key="1">
    <source>
        <dbReference type="PROSITE" id="PS51819"/>
    </source>
</evidence>
<dbReference type="Proteomes" id="UP000708576">
    <property type="component" value="Unassembled WGS sequence"/>
</dbReference>
<gene>
    <name evidence="2" type="ORF">KEM10_00805</name>
</gene>
<dbReference type="PROSITE" id="PS51819">
    <property type="entry name" value="VOC"/>
    <property type="match status" value="1"/>
</dbReference>